<dbReference type="PANTHER" id="PTHR38479">
    <property type="entry name" value="LMO0824 PROTEIN"/>
    <property type="match status" value="1"/>
</dbReference>
<comment type="caution">
    <text evidence="1">The sequence shown here is derived from an EMBL/GenBank/DDBJ whole genome shotgun (WGS) entry which is preliminary data.</text>
</comment>
<evidence type="ECO:0000313" key="1">
    <source>
        <dbReference type="EMBL" id="GCE21562.1"/>
    </source>
</evidence>
<organism evidence="1 2">
    <name type="scientific">Dictyobacter kobayashii</name>
    <dbReference type="NCBI Taxonomy" id="2014872"/>
    <lineage>
        <taxon>Bacteria</taxon>
        <taxon>Bacillati</taxon>
        <taxon>Chloroflexota</taxon>
        <taxon>Ktedonobacteria</taxon>
        <taxon>Ktedonobacterales</taxon>
        <taxon>Dictyobacteraceae</taxon>
        <taxon>Dictyobacter</taxon>
    </lineage>
</organism>
<dbReference type="Pfam" id="PF06224">
    <property type="entry name" value="AlkZ-like"/>
    <property type="match status" value="1"/>
</dbReference>
<dbReference type="EMBL" id="BIFS01000001">
    <property type="protein sequence ID" value="GCE21562.1"/>
    <property type="molecule type" value="Genomic_DNA"/>
</dbReference>
<dbReference type="InterPro" id="IPR009351">
    <property type="entry name" value="AlkZ-like"/>
</dbReference>
<gene>
    <name evidence="1" type="ORF">KDK_53620</name>
</gene>
<accession>A0A402AR45</accession>
<dbReference type="AlphaFoldDB" id="A0A402AR45"/>
<dbReference type="PANTHER" id="PTHR38479:SF2">
    <property type="entry name" value="WINGED HELIX DNA-BINDING DOMAIN-CONTAINING PROTEIN"/>
    <property type="match status" value="1"/>
</dbReference>
<evidence type="ECO:0000313" key="2">
    <source>
        <dbReference type="Proteomes" id="UP000287188"/>
    </source>
</evidence>
<evidence type="ECO:0008006" key="3">
    <source>
        <dbReference type="Google" id="ProtNLM"/>
    </source>
</evidence>
<keyword evidence="2" id="KW-1185">Reference proteome</keyword>
<proteinExistence type="predicted"/>
<sequence length="160" mass="18439">MDIAQQRLVNQRINGERFKQPAEVVRWMGALQAQDYQAALWAIGLRTQAATLTDVEQAIADRKILRTWPMRGTLHFVPAEDAKWMLALSATRLLTRDKRRQEQLELDASIIERTRQLFYDALQGGKRLTRPAMMQLLEDSGISTKGQRGYHLLWYLSSQA</sequence>
<protein>
    <recommendedName>
        <fullName evidence="3">Winged helix DNA-binding domain-containing protein</fullName>
    </recommendedName>
</protein>
<reference evidence="2" key="1">
    <citation type="submission" date="2018-12" db="EMBL/GenBank/DDBJ databases">
        <title>Tengunoibacter tsumagoiensis gen. nov., sp. nov., Dictyobacter kobayashii sp. nov., D. alpinus sp. nov., and D. joshuensis sp. nov. and description of Dictyobacteraceae fam. nov. within the order Ktedonobacterales isolated from Tengu-no-mugimeshi.</title>
        <authorList>
            <person name="Wang C.M."/>
            <person name="Zheng Y."/>
            <person name="Sakai Y."/>
            <person name="Toyoda A."/>
            <person name="Minakuchi Y."/>
            <person name="Abe K."/>
            <person name="Yokota A."/>
            <person name="Yabe S."/>
        </authorList>
    </citation>
    <scope>NUCLEOTIDE SEQUENCE [LARGE SCALE GENOMIC DNA]</scope>
    <source>
        <strain evidence="2">Uno11</strain>
    </source>
</reference>
<dbReference type="Proteomes" id="UP000287188">
    <property type="component" value="Unassembled WGS sequence"/>
</dbReference>
<name>A0A402AR45_9CHLR</name>